<dbReference type="Proteomes" id="UP001147747">
    <property type="component" value="Unassembled WGS sequence"/>
</dbReference>
<dbReference type="PANTHER" id="PTHR31313:SF77">
    <property type="entry name" value="ZN(II)2CYS6 TRANSCRIPTION FACTOR (EUROFUNG)"/>
    <property type="match status" value="1"/>
</dbReference>
<organism evidence="9 10">
    <name type="scientific">Penicillium cosmopolitanum</name>
    <dbReference type="NCBI Taxonomy" id="1131564"/>
    <lineage>
        <taxon>Eukaryota</taxon>
        <taxon>Fungi</taxon>
        <taxon>Dikarya</taxon>
        <taxon>Ascomycota</taxon>
        <taxon>Pezizomycotina</taxon>
        <taxon>Eurotiomycetes</taxon>
        <taxon>Eurotiomycetidae</taxon>
        <taxon>Eurotiales</taxon>
        <taxon>Aspergillaceae</taxon>
        <taxon>Penicillium</taxon>
    </lineage>
</organism>
<proteinExistence type="predicted"/>
<dbReference type="GO" id="GO:0005634">
    <property type="term" value="C:nucleus"/>
    <property type="evidence" value="ECO:0007669"/>
    <property type="project" value="UniProtKB-SubCell"/>
</dbReference>
<comment type="caution">
    <text evidence="9">The sequence shown here is derived from an EMBL/GenBank/DDBJ whole genome shotgun (WGS) entry which is preliminary data.</text>
</comment>
<keyword evidence="3" id="KW-0862">Zinc</keyword>
<dbReference type="CDD" id="cd00067">
    <property type="entry name" value="GAL4"/>
    <property type="match status" value="1"/>
</dbReference>
<reference evidence="9" key="2">
    <citation type="journal article" date="2023" name="IMA Fungus">
        <title>Comparative genomic study of the Penicillium genus elucidates a diverse pangenome and 15 lateral gene transfer events.</title>
        <authorList>
            <person name="Petersen C."/>
            <person name="Sorensen T."/>
            <person name="Nielsen M.R."/>
            <person name="Sondergaard T.E."/>
            <person name="Sorensen J.L."/>
            <person name="Fitzpatrick D.A."/>
            <person name="Frisvad J.C."/>
            <person name="Nielsen K.L."/>
        </authorList>
    </citation>
    <scope>NUCLEOTIDE SEQUENCE</scope>
    <source>
        <strain evidence="9">IBT 29677</strain>
    </source>
</reference>
<name>A0A9X0B9E1_9EURO</name>
<protein>
    <recommendedName>
        <fullName evidence="8">Zn(2)-C6 fungal-type domain-containing protein</fullName>
    </recommendedName>
</protein>
<dbReference type="InterPro" id="IPR051615">
    <property type="entry name" value="Transcr_Regulatory_Elem"/>
</dbReference>
<dbReference type="RefSeq" id="XP_056488611.1">
    <property type="nucleotide sequence ID" value="XM_056629309.1"/>
</dbReference>
<sequence>MKHVTRACIGCQKRKTKCDGAKPQCANCALYRQTCTFSQEIDKRRLASKGKISTMISYIQALESLLLQHDFELPVGRPNDILPSVPTPPPMSIDDEVMIRATTRRASNHTAPSVGSGICTASDEVPSDLLSMNEDSLPGTNSMADRMGSLQIAEDGQLRFFGPTSNLHISHVGPFPLFNSNIRSVYYNENLILTAAGVAHEVDEELEDHLTKLYFTWENPNIPLVDEESYYEAKARYRKLNQASHRYSEVLNNAICAVGAALTSRYCPDLPEALVDFFATRSKALLEVEMDSPTLSTVQSLGILSGVEALLTRDARGWLYSDLGLHIDAAPFAERGLMDLGEARLRSSTFWGTYTHERMWSLYVGRPESIDHLDITVQLPSAGDSGSDMNKTWCPYIDEDQQTSLWESRALLNEVAQATVSICTKMASIRKVFKPFRYSTPRVNSPDINKLYAFAVKARNELAIWFSELPEVLAIDTNDPKCKHLPHVSQLHMQFHAVRIIVDQPFAFLSPGVDGLTAQDIQTSRETCNDAAGSITKIIQATRRHFSLRRVNIQVVHLIFTAMLVQVHSAFLLSDPQTRDTARRRLEICSQALGEIGQAYKNALRALEVITSIKSELLRREREATASGLQIISQPNPLNSMIALGQISSGIFSGNPGGSKSWANSSLNDEFLNGFDITQGLGTETFPSEVNQVSLSGHGLWTPFTEHSVAEAYSRENIS</sequence>
<dbReference type="GO" id="GO:0003677">
    <property type="term" value="F:DNA binding"/>
    <property type="evidence" value="ECO:0007669"/>
    <property type="project" value="UniProtKB-KW"/>
</dbReference>
<dbReference type="GO" id="GO:0000981">
    <property type="term" value="F:DNA-binding transcription factor activity, RNA polymerase II-specific"/>
    <property type="evidence" value="ECO:0007669"/>
    <property type="project" value="InterPro"/>
</dbReference>
<feature type="domain" description="Zn(2)-C6 fungal-type" evidence="8">
    <location>
        <begin position="7"/>
        <end position="37"/>
    </location>
</feature>
<keyword evidence="2" id="KW-0479">Metal-binding</keyword>
<dbReference type="Pfam" id="PF04082">
    <property type="entry name" value="Fungal_trans"/>
    <property type="match status" value="1"/>
</dbReference>
<gene>
    <name evidence="9" type="ORF">N7509_004672</name>
</gene>
<evidence type="ECO:0000256" key="7">
    <source>
        <dbReference type="ARBA" id="ARBA00023242"/>
    </source>
</evidence>
<dbReference type="Gene3D" id="4.10.240.10">
    <property type="entry name" value="Zn(2)-C6 fungal-type DNA-binding domain"/>
    <property type="match status" value="1"/>
</dbReference>
<dbReference type="SUPFAM" id="SSF57701">
    <property type="entry name" value="Zn2/Cys6 DNA-binding domain"/>
    <property type="match status" value="1"/>
</dbReference>
<evidence type="ECO:0000256" key="3">
    <source>
        <dbReference type="ARBA" id="ARBA00022833"/>
    </source>
</evidence>
<keyword evidence="4" id="KW-0805">Transcription regulation</keyword>
<dbReference type="PROSITE" id="PS50048">
    <property type="entry name" value="ZN2_CY6_FUNGAL_2"/>
    <property type="match status" value="1"/>
</dbReference>
<dbReference type="CDD" id="cd12148">
    <property type="entry name" value="fungal_TF_MHR"/>
    <property type="match status" value="1"/>
</dbReference>
<keyword evidence="7" id="KW-0539">Nucleus</keyword>
<keyword evidence="5" id="KW-0238">DNA-binding</keyword>
<evidence type="ECO:0000256" key="5">
    <source>
        <dbReference type="ARBA" id="ARBA00023125"/>
    </source>
</evidence>
<evidence type="ECO:0000313" key="9">
    <source>
        <dbReference type="EMBL" id="KAJ5396559.1"/>
    </source>
</evidence>
<evidence type="ECO:0000313" key="10">
    <source>
        <dbReference type="Proteomes" id="UP001147747"/>
    </source>
</evidence>
<dbReference type="Pfam" id="PF00172">
    <property type="entry name" value="Zn_clus"/>
    <property type="match status" value="1"/>
</dbReference>
<dbReference type="OrthoDB" id="2154091at2759"/>
<dbReference type="GO" id="GO:0006351">
    <property type="term" value="P:DNA-templated transcription"/>
    <property type="evidence" value="ECO:0007669"/>
    <property type="project" value="InterPro"/>
</dbReference>
<dbReference type="InterPro" id="IPR007219">
    <property type="entry name" value="XnlR_reg_dom"/>
</dbReference>
<dbReference type="SMART" id="SM00066">
    <property type="entry name" value="GAL4"/>
    <property type="match status" value="1"/>
</dbReference>
<dbReference type="PANTHER" id="PTHR31313">
    <property type="entry name" value="TY1 ENHANCER ACTIVATOR"/>
    <property type="match status" value="1"/>
</dbReference>
<evidence type="ECO:0000256" key="1">
    <source>
        <dbReference type="ARBA" id="ARBA00004123"/>
    </source>
</evidence>
<keyword evidence="10" id="KW-1185">Reference proteome</keyword>
<evidence type="ECO:0000256" key="6">
    <source>
        <dbReference type="ARBA" id="ARBA00023163"/>
    </source>
</evidence>
<evidence type="ECO:0000256" key="4">
    <source>
        <dbReference type="ARBA" id="ARBA00023015"/>
    </source>
</evidence>
<evidence type="ECO:0000256" key="2">
    <source>
        <dbReference type="ARBA" id="ARBA00022723"/>
    </source>
</evidence>
<dbReference type="InterPro" id="IPR036864">
    <property type="entry name" value="Zn2-C6_fun-type_DNA-bd_sf"/>
</dbReference>
<comment type="subcellular location">
    <subcellularLocation>
        <location evidence="1">Nucleus</location>
    </subcellularLocation>
</comment>
<evidence type="ECO:0000259" key="8">
    <source>
        <dbReference type="PROSITE" id="PS50048"/>
    </source>
</evidence>
<dbReference type="EMBL" id="JAPZBU010000006">
    <property type="protein sequence ID" value="KAJ5396559.1"/>
    <property type="molecule type" value="Genomic_DNA"/>
</dbReference>
<keyword evidence="6" id="KW-0804">Transcription</keyword>
<reference evidence="9" key="1">
    <citation type="submission" date="2022-12" db="EMBL/GenBank/DDBJ databases">
        <authorList>
            <person name="Petersen C."/>
        </authorList>
    </citation>
    <scope>NUCLEOTIDE SEQUENCE</scope>
    <source>
        <strain evidence="9">IBT 29677</strain>
    </source>
</reference>
<dbReference type="GeneID" id="81368289"/>
<accession>A0A9X0B9E1</accession>
<dbReference type="GO" id="GO:0008270">
    <property type="term" value="F:zinc ion binding"/>
    <property type="evidence" value="ECO:0007669"/>
    <property type="project" value="InterPro"/>
</dbReference>
<dbReference type="AlphaFoldDB" id="A0A9X0B9E1"/>
<dbReference type="InterPro" id="IPR001138">
    <property type="entry name" value="Zn2Cys6_DnaBD"/>
</dbReference>